<comment type="caution">
    <text evidence="3">The sequence shown here is derived from an EMBL/GenBank/DDBJ whole genome shotgun (WGS) entry which is preliminary data.</text>
</comment>
<dbReference type="RefSeq" id="WP_006968359.1">
    <property type="nucleotide sequence ID" value="NZ_APJX01000013.1"/>
</dbReference>
<dbReference type="OrthoDB" id="5359522at2"/>
<dbReference type="Pfam" id="PF00106">
    <property type="entry name" value="adh_short"/>
    <property type="match status" value="1"/>
</dbReference>
<dbReference type="PANTHER" id="PTHR42901">
    <property type="entry name" value="ALCOHOL DEHYDROGENASE"/>
    <property type="match status" value="1"/>
</dbReference>
<dbReference type="EMBL" id="APJX01000013">
    <property type="protein sequence ID" value="EMS77665.1"/>
    <property type="molecule type" value="Genomic_DNA"/>
</dbReference>
<evidence type="ECO:0000313" key="4">
    <source>
        <dbReference type="Proteomes" id="UP000014216"/>
    </source>
</evidence>
<dbReference type="AlphaFoldDB" id="S0FSK5"/>
<dbReference type="InterPro" id="IPR002347">
    <property type="entry name" value="SDR_fam"/>
</dbReference>
<name>S0FSK5_9BACT</name>
<protein>
    <submittedName>
        <fullName evidence="3">Putative 3-oxoacyl-(Acyl-carrier-protein) reductase protein</fullName>
    </submittedName>
</protein>
<dbReference type="Gene3D" id="3.40.50.720">
    <property type="entry name" value="NAD(P)-binding Rossmann-like Domain"/>
    <property type="match status" value="1"/>
</dbReference>
<reference evidence="3 4" key="1">
    <citation type="journal article" date="2013" name="Genome Announc.">
        <title>Draft Genome Sequence of Desulfotignum phosphitoxidans DSM 13687 Strain FiPS-3.</title>
        <authorList>
            <person name="Poehlein A."/>
            <person name="Daniel R."/>
            <person name="Simeonova D.D."/>
        </authorList>
    </citation>
    <scope>NUCLEOTIDE SEQUENCE [LARGE SCALE GENOMIC DNA]</scope>
    <source>
        <strain evidence="3 4">DSM 13687</strain>
    </source>
</reference>
<dbReference type="CDD" id="cd05233">
    <property type="entry name" value="SDR_c"/>
    <property type="match status" value="1"/>
</dbReference>
<dbReference type="Proteomes" id="UP000014216">
    <property type="component" value="Unassembled WGS sequence"/>
</dbReference>
<sequence>MQIKNALVTGVSKGLGKELCLILNSLGYKVHGISRTDQALLDKALVASLSTYHQIDLGDKTGVEQFINQNSTIFDLLIINAAERTFKNFSDFQGNEIESLINNSFTHQLILLNHVLKTMIQKNRGHIIIISSKSGIKGYSTGSLYCAIKAAWISIHESISRELKHTGIKLVTVIPDSFADTSGNKSSFFNKNVQNIQKIIVNLETDQKSRIVFSLTLKTRFKLFLEYCRKAVFV</sequence>
<accession>S0FSK5</accession>
<proteinExistence type="inferred from homology"/>
<keyword evidence="4" id="KW-1185">Reference proteome</keyword>
<organism evidence="3 4">
    <name type="scientific">Desulfotignum phosphitoxidans DSM 13687</name>
    <dbReference type="NCBI Taxonomy" id="1286635"/>
    <lineage>
        <taxon>Bacteria</taxon>
        <taxon>Pseudomonadati</taxon>
        <taxon>Thermodesulfobacteriota</taxon>
        <taxon>Desulfobacteria</taxon>
        <taxon>Desulfobacterales</taxon>
        <taxon>Desulfobacteraceae</taxon>
        <taxon>Desulfotignum</taxon>
    </lineage>
</organism>
<dbReference type="InterPro" id="IPR036291">
    <property type="entry name" value="NAD(P)-bd_dom_sf"/>
</dbReference>
<comment type="similarity">
    <text evidence="1">Belongs to the short-chain dehydrogenases/reductases (SDR) family.</text>
</comment>
<dbReference type="GO" id="GO:0016491">
    <property type="term" value="F:oxidoreductase activity"/>
    <property type="evidence" value="ECO:0007669"/>
    <property type="project" value="UniProtKB-KW"/>
</dbReference>
<gene>
    <name evidence="3" type="ORF">Dpo_13c00630</name>
</gene>
<evidence type="ECO:0000256" key="2">
    <source>
        <dbReference type="ARBA" id="ARBA00023002"/>
    </source>
</evidence>
<dbReference type="SUPFAM" id="SSF51735">
    <property type="entry name" value="NAD(P)-binding Rossmann-fold domains"/>
    <property type="match status" value="1"/>
</dbReference>
<dbReference type="PRINTS" id="PR00081">
    <property type="entry name" value="GDHRDH"/>
</dbReference>
<dbReference type="GO" id="GO:0005829">
    <property type="term" value="C:cytosol"/>
    <property type="evidence" value="ECO:0007669"/>
    <property type="project" value="TreeGrafter"/>
</dbReference>
<evidence type="ECO:0000256" key="1">
    <source>
        <dbReference type="ARBA" id="ARBA00006484"/>
    </source>
</evidence>
<keyword evidence="2" id="KW-0560">Oxidoreductase</keyword>
<dbReference type="PANTHER" id="PTHR42901:SF1">
    <property type="entry name" value="ALCOHOL DEHYDROGENASE"/>
    <property type="match status" value="1"/>
</dbReference>
<evidence type="ECO:0000313" key="3">
    <source>
        <dbReference type="EMBL" id="EMS77665.1"/>
    </source>
</evidence>